<organism evidence="11 12">
    <name type="scientific">Natranaerobius trueperi</name>
    <dbReference type="NCBI Taxonomy" id="759412"/>
    <lineage>
        <taxon>Bacteria</taxon>
        <taxon>Bacillati</taxon>
        <taxon>Bacillota</taxon>
        <taxon>Clostridia</taxon>
        <taxon>Natranaerobiales</taxon>
        <taxon>Natranaerobiaceae</taxon>
        <taxon>Natranaerobius</taxon>
    </lineage>
</organism>
<comment type="subcellular location">
    <subcellularLocation>
        <location evidence="2 10">Cytoplasm</location>
    </subcellularLocation>
</comment>
<feature type="active site" evidence="10">
    <location>
        <position position="51"/>
    </location>
</feature>
<dbReference type="RefSeq" id="WP_089022340.1">
    <property type="nucleotide sequence ID" value="NZ_NIQC01000001.1"/>
</dbReference>
<dbReference type="GO" id="GO:0009245">
    <property type="term" value="P:lipid A biosynthetic process"/>
    <property type="evidence" value="ECO:0007669"/>
    <property type="project" value="UniProtKB-UniRule"/>
</dbReference>
<dbReference type="InterPro" id="IPR010084">
    <property type="entry name" value="FabZ"/>
</dbReference>
<accession>A0A226C113</accession>
<dbReference type="Proteomes" id="UP000214588">
    <property type="component" value="Unassembled WGS sequence"/>
</dbReference>
<dbReference type="NCBIfam" id="NF000582">
    <property type="entry name" value="PRK00006.1"/>
    <property type="match status" value="1"/>
</dbReference>
<dbReference type="GO" id="GO:0006633">
    <property type="term" value="P:fatty acid biosynthetic process"/>
    <property type="evidence" value="ECO:0007669"/>
    <property type="project" value="UniProtKB-UniRule"/>
</dbReference>
<keyword evidence="6 10" id="KW-0441">Lipid A biosynthesis</keyword>
<evidence type="ECO:0000256" key="2">
    <source>
        <dbReference type="ARBA" id="ARBA00004496"/>
    </source>
</evidence>
<dbReference type="CDD" id="cd01288">
    <property type="entry name" value="FabZ"/>
    <property type="match status" value="1"/>
</dbReference>
<comment type="similarity">
    <text evidence="3 10">Belongs to the thioester dehydratase family. FabZ subfamily.</text>
</comment>
<evidence type="ECO:0000256" key="4">
    <source>
        <dbReference type="ARBA" id="ARBA00022490"/>
    </source>
</evidence>
<evidence type="ECO:0000256" key="1">
    <source>
        <dbReference type="ARBA" id="ARBA00001055"/>
    </source>
</evidence>
<evidence type="ECO:0000256" key="9">
    <source>
        <dbReference type="ARBA" id="ARBA00025049"/>
    </source>
</evidence>
<dbReference type="Gene3D" id="3.10.129.10">
    <property type="entry name" value="Hotdog Thioesterase"/>
    <property type="match status" value="1"/>
</dbReference>
<dbReference type="HAMAP" id="MF_00406">
    <property type="entry name" value="FabZ"/>
    <property type="match status" value="1"/>
</dbReference>
<dbReference type="SUPFAM" id="SSF54637">
    <property type="entry name" value="Thioesterase/thiol ester dehydrase-isomerase"/>
    <property type="match status" value="1"/>
</dbReference>
<dbReference type="OrthoDB" id="9772788at2"/>
<dbReference type="NCBIfam" id="TIGR01750">
    <property type="entry name" value="fabZ"/>
    <property type="match status" value="1"/>
</dbReference>
<keyword evidence="12" id="KW-1185">Reference proteome</keyword>
<evidence type="ECO:0000256" key="6">
    <source>
        <dbReference type="ARBA" id="ARBA00022556"/>
    </source>
</evidence>
<dbReference type="GO" id="GO:0019171">
    <property type="term" value="F:(3R)-hydroxyacyl-[acyl-carrier-protein] dehydratase activity"/>
    <property type="evidence" value="ECO:0007669"/>
    <property type="project" value="UniProtKB-EC"/>
</dbReference>
<dbReference type="EMBL" id="NIQC01000001">
    <property type="protein sequence ID" value="OWZ84916.1"/>
    <property type="molecule type" value="Genomic_DNA"/>
</dbReference>
<dbReference type="GO" id="GO:0005737">
    <property type="term" value="C:cytoplasm"/>
    <property type="evidence" value="ECO:0007669"/>
    <property type="project" value="UniProtKB-SubCell"/>
</dbReference>
<dbReference type="PANTHER" id="PTHR30272">
    <property type="entry name" value="3-HYDROXYACYL-[ACYL-CARRIER-PROTEIN] DEHYDRATASE"/>
    <property type="match status" value="1"/>
</dbReference>
<evidence type="ECO:0000256" key="10">
    <source>
        <dbReference type="HAMAP-Rule" id="MF_00406"/>
    </source>
</evidence>
<keyword evidence="4 10" id="KW-0963">Cytoplasm</keyword>
<comment type="catalytic activity">
    <reaction evidence="1 10">
        <text>a (3R)-hydroxyacyl-[ACP] = a (2E)-enoyl-[ACP] + H2O</text>
        <dbReference type="Rhea" id="RHEA:13097"/>
        <dbReference type="Rhea" id="RHEA-COMP:9925"/>
        <dbReference type="Rhea" id="RHEA-COMP:9945"/>
        <dbReference type="ChEBI" id="CHEBI:15377"/>
        <dbReference type="ChEBI" id="CHEBI:78784"/>
        <dbReference type="ChEBI" id="CHEBI:78827"/>
        <dbReference type="EC" id="4.2.1.59"/>
    </reaction>
</comment>
<comment type="caution">
    <text evidence="11">The sequence shown here is derived from an EMBL/GenBank/DDBJ whole genome shotgun (WGS) entry which is preliminary data.</text>
</comment>
<dbReference type="InterPro" id="IPR029069">
    <property type="entry name" value="HotDog_dom_sf"/>
</dbReference>
<evidence type="ECO:0000313" key="12">
    <source>
        <dbReference type="Proteomes" id="UP000214588"/>
    </source>
</evidence>
<reference evidence="11 12" key="1">
    <citation type="submission" date="2017-06" db="EMBL/GenBank/DDBJ databases">
        <title>Draft Genome Sequence of Natranaerobius trueperi halophilic, alkalithermophilic bacteria from soda lakes.</title>
        <authorList>
            <person name="Zhao B."/>
        </authorList>
    </citation>
    <scope>NUCLEOTIDE SEQUENCE [LARGE SCALE GENOMIC DNA]</scope>
    <source>
        <strain evidence="11 12">DSM 18760</strain>
    </source>
</reference>
<comment type="function">
    <text evidence="9 10">Involved in unsaturated fatty acids biosynthesis. Catalyzes the dehydration of short chain beta-hydroxyacyl-ACPs and long chain saturated and unsaturated beta-hydroxyacyl-ACPs.</text>
</comment>
<evidence type="ECO:0000256" key="7">
    <source>
        <dbReference type="ARBA" id="ARBA00023098"/>
    </source>
</evidence>
<keyword evidence="7 10" id="KW-0443">Lipid metabolism</keyword>
<keyword evidence="5 10" id="KW-0444">Lipid biosynthesis</keyword>
<dbReference type="PANTHER" id="PTHR30272:SF1">
    <property type="entry name" value="3-HYDROXYACYL-[ACYL-CARRIER-PROTEIN] DEHYDRATASE"/>
    <property type="match status" value="1"/>
</dbReference>
<evidence type="ECO:0000256" key="5">
    <source>
        <dbReference type="ARBA" id="ARBA00022516"/>
    </source>
</evidence>
<dbReference type="InterPro" id="IPR013114">
    <property type="entry name" value="FabA_FabZ"/>
</dbReference>
<gene>
    <name evidence="10 11" type="primary">fabZ</name>
    <name evidence="11" type="ORF">CDO51_00485</name>
</gene>
<evidence type="ECO:0000313" key="11">
    <source>
        <dbReference type="EMBL" id="OWZ84916.1"/>
    </source>
</evidence>
<sequence>MNKTWDIEQIKEIIPHRYPFLLVDKLTELVPGEKATGIKNVTGNEHYLQGHFPDRPLMPGVLQIEAMAQVGACALMSLPENQGKLAVFGGVDKVKFKRQVVPGDTLQITVELTKTKGSIGKGEGSIYVGDELAVKGELTFALVEK</sequence>
<proteinExistence type="inferred from homology"/>
<name>A0A226C113_9FIRM</name>
<keyword evidence="8 10" id="KW-0456">Lyase</keyword>
<protein>
    <recommendedName>
        <fullName evidence="10">3-hydroxyacyl-[acyl-carrier-protein] dehydratase FabZ</fullName>
        <ecNumber evidence="10">4.2.1.59</ecNumber>
    </recommendedName>
    <alternativeName>
        <fullName evidence="10">(3R)-hydroxymyristoyl-[acyl-carrier-protein] dehydratase</fullName>
        <shortName evidence="10">(3R)-hydroxymyristoyl-ACP dehydrase</shortName>
    </alternativeName>
    <alternativeName>
        <fullName evidence="10">Beta-hydroxyacyl-ACP dehydratase</fullName>
    </alternativeName>
</protein>
<dbReference type="FunFam" id="3.10.129.10:FF:000001">
    <property type="entry name" value="3-hydroxyacyl-[acyl-carrier-protein] dehydratase FabZ"/>
    <property type="match status" value="1"/>
</dbReference>
<dbReference type="AlphaFoldDB" id="A0A226C113"/>
<dbReference type="Pfam" id="PF07977">
    <property type="entry name" value="FabA"/>
    <property type="match status" value="1"/>
</dbReference>
<evidence type="ECO:0000256" key="8">
    <source>
        <dbReference type="ARBA" id="ARBA00023239"/>
    </source>
</evidence>
<dbReference type="GO" id="GO:0016020">
    <property type="term" value="C:membrane"/>
    <property type="evidence" value="ECO:0007669"/>
    <property type="project" value="GOC"/>
</dbReference>
<dbReference type="EC" id="4.2.1.59" evidence="10"/>
<evidence type="ECO:0000256" key="3">
    <source>
        <dbReference type="ARBA" id="ARBA00009174"/>
    </source>
</evidence>